<organism evidence="2 3">
    <name type="scientific">Gossypium harknessii</name>
    <dbReference type="NCBI Taxonomy" id="34285"/>
    <lineage>
        <taxon>Eukaryota</taxon>
        <taxon>Viridiplantae</taxon>
        <taxon>Streptophyta</taxon>
        <taxon>Embryophyta</taxon>
        <taxon>Tracheophyta</taxon>
        <taxon>Spermatophyta</taxon>
        <taxon>Magnoliopsida</taxon>
        <taxon>eudicotyledons</taxon>
        <taxon>Gunneridae</taxon>
        <taxon>Pentapetalae</taxon>
        <taxon>rosids</taxon>
        <taxon>malvids</taxon>
        <taxon>Malvales</taxon>
        <taxon>Malvaceae</taxon>
        <taxon>Malvoideae</taxon>
        <taxon>Gossypium</taxon>
    </lineage>
</organism>
<evidence type="ECO:0000313" key="2">
    <source>
        <dbReference type="EMBL" id="MBA0810283.1"/>
    </source>
</evidence>
<sequence>RATKKVRTRSDFSPDTDDPTTDKNRQKVQNSDNTKVSYKSMLTGALLTPSKIFFMEEEFALLDGDVVTEVVDGVSSITFSNRVQEYIVHK</sequence>
<protein>
    <submittedName>
        <fullName evidence="2">Uncharacterized protein</fullName>
    </submittedName>
</protein>
<accession>A0A7J9HKK5</accession>
<evidence type="ECO:0000313" key="3">
    <source>
        <dbReference type="Proteomes" id="UP000593560"/>
    </source>
</evidence>
<comment type="caution">
    <text evidence="2">The sequence shown here is derived from an EMBL/GenBank/DDBJ whole genome shotgun (WGS) entry which is preliminary data.</text>
</comment>
<name>A0A7J9HKK5_9ROSI</name>
<evidence type="ECO:0000256" key="1">
    <source>
        <dbReference type="SAM" id="MobiDB-lite"/>
    </source>
</evidence>
<gene>
    <name evidence="2" type="ORF">Gohar_002290</name>
</gene>
<dbReference type="Proteomes" id="UP000593560">
    <property type="component" value="Unassembled WGS sequence"/>
</dbReference>
<feature type="region of interest" description="Disordered" evidence="1">
    <location>
        <begin position="1"/>
        <end position="33"/>
    </location>
</feature>
<feature type="non-terminal residue" evidence="2">
    <location>
        <position position="90"/>
    </location>
</feature>
<proteinExistence type="predicted"/>
<dbReference type="OrthoDB" id="10592223at2759"/>
<reference evidence="2 3" key="1">
    <citation type="journal article" date="2019" name="Genome Biol. Evol.">
        <title>Insights into the evolution of the New World diploid cottons (Gossypium, subgenus Houzingenia) based on genome sequencing.</title>
        <authorList>
            <person name="Grover C.E."/>
            <person name="Arick M.A. 2nd"/>
            <person name="Thrash A."/>
            <person name="Conover J.L."/>
            <person name="Sanders W.S."/>
            <person name="Peterson D.G."/>
            <person name="Frelichowski J.E."/>
            <person name="Scheffler J.A."/>
            <person name="Scheffler B.E."/>
            <person name="Wendel J.F."/>
        </authorList>
    </citation>
    <scope>NUCLEOTIDE SEQUENCE [LARGE SCALE GENOMIC DNA]</scope>
    <source>
        <strain evidence="2">0</strain>
        <tissue evidence="2">Leaf</tissue>
    </source>
</reference>
<feature type="non-terminal residue" evidence="2">
    <location>
        <position position="1"/>
    </location>
</feature>
<dbReference type="AlphaFoldDB" id="A0A7J9HKK5"/>
<keyword evidence="3" id="KW-1185">Reference proteome</keyword>
<dbReference type="EMBL" id="JABFAD010000010">
    <property type="protein sequence ID" value="MBA0810283.1"/>
    <property type="molecule type" value="Genomic_DNA"/>
</dbReference>